<sequence>MLADRGIRVDHTTLFRWIQAYAPELENCIRLHLRPTNGSWRVDETYIRVKGKWVYLYRAVEAAGQTTDFLLSPKRNAAAARRFFGKALKQPHTVNPRAITVDKNAACPIATNAMKLERTLWRFAKVLQVKFLNDIVEQDHRRIKWLVWPGLGFKSFVTATRTIAGYEVMAIIRNGQAVSAPANDMGAQRDFIDTLFCATA</sequence>
<dbReference type="Pfam" id="PF13610">
    <property type="entry name" value="DDE_Tnp_IS240"/>
    <property type="match status" value="1"/>
</dbReference>
<name>A0A370H1M1_9HYPH</name>
<dbReference type="AlphaFoldDB" id="A0A370H1M1"/>
<dbReference type="NCBIfam" id="NF033587">
    <property type="entry name" value="transpos_IS6"/>
    <property type="match status" value="1"/>
</dbReference>
<dbReference type="Proteomes" id="UP000254925">
    <property type="component" value="Unassembled WGS sequence"/>
</dbReference>
<keyword evidence="3" id="KW-0233">DNA recombination</keyword>
<evidence type="ECO:0000256" key="3">
    <source>
        <dbReference type="ARBA" id="ARBA00023172"/>
    </source>
</evidence>
<protein>
    <submittedName>
        <fullName evidence="5">Transposase-like protein</fullName>
    </submittedName>
</protein>
<gene>
    <name evidence="5" type="ORF">DES45_1275</name>
</gene>
<dbReference type="GO" id="GO:0003677">
    <property type="term" value="F:DNA binding"/>
    <property type="evidence" value="ECO:0007669"/>
    <property type="project" value="UniProtKB-KW"/>
</dbReference>
<proteinExistence type="predicted"/>
<dbReference type="EMBL" id="QQBB01000027">
    <property type="protein sequence ID" value="RDI49564.1"/>
    <property type="molecule type" value="Genomic_DNA"/>
</dbReference>
<dbReference type="PANTHER" id="PTHR35528">
    <property type="entry name" value="BLL1675 PROTEIN"/>
    <property type="match status" value="1"/>
</dbReference>
<evidence type="ECO:0000259" key="4">
    <source>
        <dbReference type="Pfam" id="PF13610"/>
    </source>
</evidence>
<keyword evidence="6" id="KW-1185">Reference proteome</keyword>
<dbReference type="InterPro" id="IPR047930">
    <property type="entry name" value="Transpos_IS6"/>
</dbReference>
<dbReference type="InterPro" id="IPR032874">
    <property type="entry name" value="DDE_dom"/>
</dbReference>
<dbReference type="InterPro" id="IPR052183">
    <property type="entry name" value="IS_Transposase"/>
</dbReference>
<dbReference type="PANTHER" id="PTHR35528:SF3">
    <property type="entry name" value="BLL1675 PROTEIN"/>
    <property type="match status" value="1"/>
</dbReference>
<feature type="domain" description="DDE" evidence="4">
    <location>
        <begin position="39"/>
        <end position="175"/>
    </location>
</feature>
<evidence type="ECO:0000313" key="6">
    <source>
        <dbReference type="Proteomes" id="UP000254925"/>
    </source>
</evidence>
<dbReference type="GO" id="GO:0032196">
    <property type="term" value="P:transposition"/>
    <property type="evidence" value="ECO:0007669"/>
    <property type="project" value="UniProtKB-KW"/>
</dbReference>
<comment type="caution">
    <text evidence="5">The sequence shown here is derived from an EMBL/GenBank/DDBJ whole genome shotgun (WGS) entry which is preliminary data.</text>
</comment>
<evidence type="ECO:0000313" key="5">
    <source>
        <dbReference type="EMBL" id="RDI49564.1"/>
    </source>
</evidence>
<evidence type="ECO:0000256" key="1">
    <source>
        <dbReference type="ARBA" id="ARBA00022578"/>
    </source>
</evidence>
<dbReference type="GO" id="GO:0006310">
    <property type="term" value="P:DNA recombination"/>
    <property type="evidence" value="ECO:0007669"/>
    <property type="project" value="UniProtKB-KW"/>
</dbReference>
<evidence type="ECO:0000256" key="2">
    <source>
        <dbReference type="ARBA" id="ARBA00023125"/>
    </source>
</evidence>
<keyword evidence="2" id="KW-0238">DNA-binding</keyword>
<organism evidence="5 6">
    <name type="scientific">Microvirga subterranea</name>
    <dbReference type="NCBI Taxonomy" id="186651"/>
    <lineage>
        <taxon>Bacteria</taxon>
        <taxon>Pseudomonadati</taxon>
        <taxon>Pseudomonadota</taxon>
        <taxon>Alphaproteobacteria</taxon>
        <taxon>Hyphomicrobiales</taxon>
        <taxon>Methylobacteriaceae</taxon>
        <taxon>Microvirga</taxon>
    </lineage>
</organism>
<reference evidence="5 6" key="1">
    <citation type="submission" date="2018-07" db="EMBL/GenBank/DDBJ databases">
        <title>Genomic Encyclopedia of Type Strains, Phase IV (KMG-IV): sequencing the most valuable type-strain genomes for metagenomic binning, comparative biology and taxonomic classification.</title>
        <authorList>
            <person name="Goeker M."/>
        </authorList>
    </citation>
    <scope>NUCLEOTIDE SEQUENCE [LARGE SCALE GENOMIC DNA]</scope>
    <source>
        <strain evidence="5 6">DSM 14364</strain>
    </source>
</reference>
<keyword evidence="1" id="KW-0815">Transposition</keyword>
<accession>A0A370H1M1</accession>